<reference evidence="1 2" key="1">
    <citation type="submission" date="2023-07" db="EMBL/GenBank/DDBJ databases">
        <title>Functional and genomic diversity of the sorghum phyllosphere microbiome.</title>
        <authorList>
            <person name="Shade A."/>
        </authorList>
    </citation>
    <scope>NUCLEOTIDE SEQUENCE [LARGE SCALE GENOMIC DNA]</scope>
    <source>
        <strain evidence="1 2">SORGH_AS_0887</strain>
    </source>
</reference>
<accession>A0ABU0UZQ3</accession>
<dbReference type="RefSeq" id="WP_307004595.1">
    <property type="nucleotide sequence ID" value="NZ_JAUTBK010000002.1"/>
</dbReference>
<dbReference type="EMBL" id="JAUTBK010000002">
    <property type="protein sequence ID" value="MDQ1210049.1"/>
    <property type="molecule type" value="Genomic_DNA"/>
</dbReference>
<evidence type="ECO:0000313" key="2">
    <source>
        <dbReference type="Proteomes" id="UP001233360"/>
    </source>
</evidence>
<organism evidence="1 2">
    <name type="scientific">Acinetobacter baylyi</name>
    <dbReference type="NCBI Taxonomy" id="202950"/>
    <lineage>
        <taxon>Bacteria</taxon>
        <taxon>Pseudomonadati</taxon>
        <taxon>Pseudomonadota</taxon>
        <taxon>Gammaproteobacteria</taxon>
        <taxon>Moraxellales</taxon>
        <taxon>Moraxellaceae</taxon>
        <taxon>Acinetobacter</taxon>
    </lineage>
</organism>
<sequence length="461" mass="54746">MKISTPIRTNIYTCQDLTNPENFFKRIKFRCENYPELVPEKCGFWEPLKVKFSSGIIETLIPDDREGRADSLYWSRNKKTKAWGVFSVPKYSDMHAEEIIHSELEQTDQNRLIEYVKKNCLEFNADLAIIDLEINDSWNVANPHIGIVEPTTDQLRNWLPDMYWGVVFGKPYIDLWGIEKLMKVPAFKVEKLSDSLIFIQLTEKIKDILDNPEEMRSKREEIKEFLNNYVFYSNDKGYKFSDSIWFFLGRSENNFIEIPKLGYVPKVFNTPIFCIENSDDIFQENEDKLSELNQFRLIQTNFWEMSLSSDWLVQAYPEENPDLSTGSVEQIRFFHLPEYYDLPVQRELFLGIWDRPGQNIKNIRQYAEDSLKFLEQSYPLAYSKWSIIESRIEHFDGYSEVYLDQVDQQENNLFRIAVKLIIFDEFFVKVTYMDYWCNDINESKAISDPIFLSFKAKELNH</sequence>
<protein>
    <submittedName>
        <fullName evidence="1">Uncharacterized protein</fullName>
    </submittedName>
</protein>
<proteinExistence type="predicted"/>
<comment type="caution">
    <text evidence="1">The sequence shown here is derived from an EMBL/GenBank/DDBJ whole genome shotgun (WGS) entry which is preliminary data.</text>
</comment>
<keyword evidence="2" id="KW-1185">Reference proteome</keyword>
<evidence type="ECO:0000313" key="1">
    <source>
        <dbReference type="EMBL" id="MDQ1210049.1"/>
    </source>
</evidence>
<gene>
    <name evidence="1" type="ORF">QE380_002972</name>
</gene>
<dbReference type="Proteomes" id="UP001233360">
    <property type="component" value="Unassembled WGS sequence"/>
</dbReference>
<name>A0ABU0UZQ3_ACIBI</name>